<proteinExistence type="inferred from homology"/>
<dbReference type="InterPro" id="IPR029052">
    <property type="entry name" value="Metallo-depent_PP-like"/>
</dbReference>
<dbReference type="Pfam" id="PF00149">
    <property type="entry name" value="Metallophos"/>
    <property type="match status" value="1"/>
</dbReference>
<organism evidence="3 4">
    <name type="scientific">Mesorhabditis belari</name>
    <dbReference type="NCBI Taxonomy" id="2138241"/>
    <lineage>
        <taxon>Eukaryota</taxon>
        <taxon>Metazoa</taxon>
        <taxon>Ecdysozoa</taxon>
        <taxon>Nematoda</taxon>
        <taxon>Chromadorea</taxon>
        <taxon>Rhabditida</taxon>
        <taxon>Rhabditina</taxon>
        <taxon>Rhabditomorpha</taxon>
        <taxon>Rhabditoidea</taxon>
        <taxon>Rhabditidae</taxon>
        <taxon>Mesorhabditinae</taxon>
        <taxon>Mesorhabditis</taxon>
    </lineage>
</organism>
<evidence type="ECO:0000259" key="2">
    <source>
        <dbReference type="Pfam" id="PF00149"/>
    </source>
</evidence>
<dbReference type="PANTHER" id="PTHR12905">
    <property type="entry name" value="METALLOPHOSPHOESTERASE"/>
    <property type="match status" value="1"/>
</dbReference>
<comment type="similarity">
    <text evidence="1">Belongs to the UPF0046 family.</text>
</comment>
<accession>A0AAF3FR79</accession>
<dbReference type="AlphaFoldDB" id="A0AAF3FR79"/>
<protein>
    <recommendedName>
        <fullName evidence="2">Calcineurin-like phosphoesterase domain-containing protein</fullName>
    </recommendedName>
</protein>
<dbReference type="Gene3D" id="3.60.21.10">
    <property type="match status" value="1"/>
</dbReference>
<keyword evidence="3" id="KW-1185">Reference proteome</keyword>
<reference evidence="4" key="1">
    <citation type="submission" date="2024-02" db="UniProtKB">
        <authorList>
            <consortium name="WormBaseParasite"/>
        </authorList>
    </citation>
    <scope>IDENTIFICATION</scope>
</reference>
<dbReference type="InterPro" id="IPR051693">
    <property type="entry name" value="UPF0046_metallophosphoest"/>
</dbReference>
<evidence type="ECO:0000256" key="1">
    <source>
        <dbReference type="ARBA" id="ARBA00007993"/>
    </source>
</evidence>
<feature type="domain" description="Calcineurin-like phosphoesterase" evidence="2">
    <location>
        <begin position="64"/>
        <end position="252"/>
    </location>
</feature>
<dbReference type="GO" id="GO:0016787">
    <property type="term" value="F:hydrolase activity"/>
    <property type="evidence" value="ECO:0007669"/>
    <property type="project" value="InterPro"/>
</dbReference>
<sequence length="290" mass="33305">MNPLSIRIHLCPQIPLSHRINDSPGRRGQSRREFWETIKRDNKTVIAVTLNDAVNSPDETGRWLKFVVISDTHDQLGEMMEKIPIPDGDVLIHCGDMTNRGEKEKLEALNEQFGQLPHKHKVVVAGNHDLGFDDTEDWSKRHYKYPNDGTREGYKLLTNVTWLHDKAHEIEGIKIYGSSWHPLRGYPFYVDRGEKMAAKWMKMPDEVDILITHAPPLGYLDTFGTERWGDYDLLQAIEKRNPKFHVFGHVHESYGSATNNRTTFINAAACLKSNTLSNKPIVFYMKVPNS</sequence>
<dbReference type="Proteomes" id="UP000887575">
    <property type="component" value="Unassembled WGS sequence"/>
</dbReference>
<dbReference type="CDD" id="cd07379">
    <property type="entry name" value="MPP_239FB"/>
    <property type="match status" value="1"/>
</dbReference>
<dbReference type="PANTHER" id="PTHR12905:SF19">
    <property type="entry name" value="UPF0046 PROTEIN K07C11.7"/>
    <property type="match status" value="1"/>
</dbReference>
<evidence type="ECO:0000313" key="4">
    <source>
        <dbReference type="WBParaSite" id="MBELARI_LOCUS9639"/>
    </source>
</evidence>
<name>A0AAF3FR79_9BILA</name>
<dbReference type="InterPro" id="IPR004843">
    <property type="entry name" value="Calcineurin-like_PHP"/>
</dbReference>
<dbReference type="WBParaSite" id="MBELARI_LOCUS9639">
    <property type="protein sequence ID" value="MBELARI_LOCUS9639"/>
    <property type="gene ID" value="MBELARI_LOCUS9639"/>
</dbReference>
<dbReference type="SUPFAM" id="SSF56300">
    <property type="entry name" value="Metallo-dependent phosphatases"/>
    <property type="match status" value="1"/>
</dbReference>
<evidence type="ECO:0000313" key="3">
    <source>
        <dbReference type="Proteomes" id="UP000887575"/>
    </source>
</evidence>